<evidence type="ECO:0000313" key="1">
    <source>
        <dbReference type="EMBL" id="QBK29752.1"/>
    </source>
</evidence>
<gene>
    <name evidence="1" type="ORF">E0E05_03535</name>
</gene>
<dbReference type="EMBL" id="CP036532">
    <property type="protein sequence ID" value="QBK29752.1"/>
    <property type="molecule type" value="Genomic_DNA"/>
</dbReference>
<dbReference type="AlphaFoldDB" id="A0A4P6UXI1"/>
<dbReference type="InterPro" id="IPR015001">
    <property type="entry name" value="DUF1850"/>
</dbReference>
<accession>A0A4P6UXI1</accession>
<dbReference type="KEGG" id="rpod:E0E05_03535"/>
<proteinExistence type="predicted"/>
<dbReference type="Proteomes" id="UP000293719">
    <property type="component" value="Chromosome"/>
</dbReference>
<name>A0A4P6UXI1_9HYPH</name>
<protein>
    <submittedName>
        <fullName evidence="1">DUF1850 domain-containing protein</fullName>
    </submittedName>
</protein>
<organism evidence="1 2">
    <name type="scientific">Roseitalea porphyridii</name>
    <dbReference type="NCBI Taxonomy" id="1852022"/>
    <lineage>
        <taxon>Bacteria</taxon>
        <taxon>Pseudomonadati</taxon>
        <taxon>Pseudomonadota</taxon>
        <taxon>Alphaproteobacteria</taxon>
        <taxon>Hyphomicrobiales</taxon>
        <taxon>Ahrensiaceae</taxon>
        <taxon>Roseitalea</taxon>
    </lineage>
</organism>
<sequence length="154" mass="16493">MLAAAMLTSPVLGAASEKADCRWQLELFDPRSDTVVGMVPLAVGEPGFRLAYTHSVFGTDVVSRYRIRGGQIVQIGEVFTDPGYGMASSTVDGEGRLTHDDGRLHLELDRPIPALTVRVQKSQNNRIEGAMSVDLGEAVGDGPIGIRPVQTCRG</sequence>
<reference evidence="1 2" key="1">
    <citation type="journal article" date="2017" name="Int. J. Syst. Evol. Microbiol.">
        <title>Roseitalea porphyridii gen. nov., sp. nov., isolated from a red alga, and reclassification of Hoeflea suaedae Chung et al. 2013 as Pseudohoeflea suaedae gen. nov., comb. nov.</title>
        <authorList>
            <person name="Hyeon J.W."/>
            <person name="Jeong S.E."/>
            <person name="Baek K."/>
            <person name="Jeon C.O."/>
        </authorList>
    </citation>
    <scope>NUCLEOTIDE SEQUENCE [LARGE SCALE GENOMIC DNA]</scope>
    <source>
        <strain evidence="1 2">MA7-20</strain>
    </source>
</reference>
<evidence type="ECO:0000313" key="2">
    <source>
        <dbReference type="Proteomes" id="UP000293719"/>
    </source>
</evidence>
<keyword evidence="2" id="KW-1185">Reference proteome</keyword>
<dbReference type="Pfam" id="PF08905">
    <property type="entry name" value="DUF1850"/>
    <property type="match status" value="1"/>
</dbReference>